<name>A0A6G4V3H6_9ACTN</name>
<dbReference type="AlphaFoldDB" id="A0A6G4V3H6"/>
<accession>A0A6G4V3H6</accession>
<protein>
    <recommendedName>
        <fullName evidence="4">DUF5709 domain-containing protein</fullName>
    </recommendedName>
</protein>
<dbReference type="Proteomes" id="UP000472335">
    <property type="component" value="Unassembled WGS sequence"/>
</dbReference>
<sequence>MTVDPTDPEILEEPESPEFDVEAPEADAAEQHADLAPRRDEPLTGSDPDNANEADRAEQARIVELDEDDYR</sequence>
<evidence type="ECO:0000256" key="1">
    <source>
        <dbReference type="SAM" id="MobiDB-lite"/>
    </source>
</evidence>
<evidence type="ECO:0000313" key="2">
    <source>
        <dbReference type="EMBL" id="NGO08579.1"/>
    </source>
</evidence>
<evidence type="ECO:0008006" key="4">
    <source>
        <dbReference type="Google" id="ProtNLM"/>
    </source>
</evidence>
<evidence type="ECO:0000313" key="3">
    <source>
        <dbReference type="Proteomes" id="UP000472335"/>
    </source>
</evidence>
<organism evidence="2 3">
    <name type="scientific">Streptomyces scabichelini</name>
    <dbReference type="NCBI Taxonomy" id="2711217"/>
    <lineage>
        <taxon>Bacteria</taxon>
        <taxon>Bacillati</taxon>
        <taxon>Actinomycetota</taxon>
        <taxon>Actinomycetes</taxon>
        <taxon>Kitasatosporales</taxon>
        <taxon>Streptomycetaceae</taxon>
        <taxon>Streptomyces</taxon>
    </lineage>
</organism>
<proteinExistence type="predicted"/>
<dbReference type="EMBL" id="JAAKZY010000033">
    <property type="protein sequence ID" value="NGO08579.1"/>
    <property type="molecule type" value="Genomic_DNA"/>
</dbReference>
<keyword evidence="3" id="KW-1185">Reference proteome</keyword>
<gene>
    <name evidence="2" type="ORF">G5C60_13340</name>
</gene>
<comment type="caution">
    <text evidence="2">The sequence shown here is derived from an EMBL/GenBank/DDBJ whole genome shotgun (WGS) entry which is preliminary data.</text>
</comment>
<feature type="compositionally biased region" description="Acidic residues" evidence="1">
    <location>
        <begin position="1"/>
        <end position="28"/>
    </location>
</feature>
<feature type="region of interest" description="Disordered" evidence="1">
    <location>
        <begin position="1"/>
        <end position="71"/>
    </location>
</feature>
<reference evidence="2 3" key="1">
    <citation type="submission" date="2020-02" db="EMBL/GenBank/DDBJ databases">
        <title>Whole-genome analyses of novel actinobacteria.</title>
        <authorList>
            <person name="Sahin N."/>
            <person name="Gencbay T."/>
        </authorList>
    </citation>
    <scope>NUCLEOTIDE SEQUENCE [LARGE SCALE GENOMIC DNA]</scope>
    <source>
        <strain evidence="2 3">HC44</strain>
    </source>
</reference>
<feature type="compositionally biased region" description="Basic and acidic residues" evidence="1">
    <location>
        <begin position="29"/>
        <end position="42"/>
    </location>
</feature>
<dbReference type="RefSeq" id="WP_165258490.1">
    <property type="nucleotide sequence ID" value="NZ_JAAKZY010000033.1"/>
</dbReference>
<feature type="compositionally biased region" description="Basic and acidic residues" evidence="1">
    <location>
        <begin position="53"/>
        <end position="64"/>
    </location>
</feature>